<dbReference type="InterPro" id="IPR025921">
    <property type="entry name" value="HmuY"/>
</dbReference>
<keyword evidence="2" id="KW-1185">Reference proteome</keyword>
<dbReference type="OrthoDB" id="1091850at2"/>
<protein>
    <recommendedName>
        <fullName evidence="3">HmuY protein</fullName>
    </recommendedName>
</protein>
<dbReference type="PROSITE" id="PS51257">
    <property type="entry name" value="PROKAR_LIPOPROTEIN"/>
    <property type="match status" value="1"/>
</dbReference>
<gene>
    <name evidence="1" type="ORF">AV926_16845</name>
</gene>
<sequence length="478" mass="53803">MRYLVKIVFVLFSLVIFTSCEKDSKNGNKNSKEFIVAFEEQSIGYSEIEKSKELTIVFSEPALADGSLELMMTPSKAKYDVDFSTVPATKETILTIPFIKGATKASFMFNNLIFPHDRTDKTVQYDIVKVNYSVKDVSIQGYNIMVVSFDTAIGGVLSPLLGGPSQSKQVYVDLGGKAMYPVQRDSWDLAFYSDTDYRVKLNGSIYMAASILSSTDIDKIKETDVTGLKGKVQIGTFDPANVAYIDFPSGYLESTAISEIKLSDIENKVYLVNLGFKPGSNDVAKGSVNVTGDSRGWKKIRVLRRDNGYLLQYADLNDSTHKEVVITKNSAYNFVFFSFNNDRIVDVEPTKKKWDLNFTVFTNTVDQKGDPKGSYGYSDFIVNNRYGGVTSYKVSIPAKDKTMYKDFALKDVDMALLSPDLRTIGGTWRDVANDKKLFNDVFYVIKDSKGNYYKMRVLSFMNEKGERGYPKFEYSLLR</sequence>
<organism evidence="1 2">
    <name type="scientific">Myroides marinus</name>
    <dbReference type="NCBI Taxonomy" id="703342"/>
    <lineage>
        <taxon>Bacteria</taxon>
        <taxon>Pseudomonadati</taxon>
        <taxon>Bacteroidota</taxon>
        <taxon>Flavobacteriia</taxon>
        <taxon>Flavobacteriales</taxon>
        <taxon>Flavobacteriaceae</taxon>
        <taxon>Myroides</taxon>
    </lineage>
</organism>
<proteinExistence type="predicted"/>
<dbReference type="AlphaFoldDB" id="A0A163VRH0"/>
<reference evidence="1 2" key="1">
    <citation type="submission" date="2016-01" db="EMBL/GenBank/DDBJ databases">
        <title>Whole genome sequencing of Myroides marinus L41.</title>
        <authorList>
            <person name="Hong K.W."/>
        </authorList>
    </citation>
    <scope>NUCLEOTIDE SEQUENCE [LARGE SCALE GENOMIC DNA]</scope>
    <source>
        <strain evidence="1 2">L41</strain>
    </source>
</reference>
<dbReference type="CDD" id="cd12105">
    <property type="entry name" value="HmuY"/>
    <property type="match status" value="1"/>
</dbReference>
<dbReference type="EMBL" id="LQNU01000084">
    <property type="protein sequence ID" value="KZE75280.1"/>
    <property type="molecule type" value="Genomic_DNA"/>
</dbReference>
<evidence type="ECO:0000313" key="1">
    <source>
        <dbReference type="EMBL" id="KZE75280.1"/>
    </source>
</evidence>
<accession>A0A163VRH0</accession>
<comment type="caution">
    <text evidence="1">The sequence shown here is derived from an EMBL/GenBank/DDBJ whole genome shotgun (WGS) entry which is preliminary data.</text>
</comment>
<dbReference type="Proteomes" id="UP000076630">
    <property type="component" value="Unassembled WGS sequence"/>
</dbReference>
<name>A0A163VRH0_9FLAO</name>
<dbReference type="Pfam" id="PF14064">
    <property type="entry name" value="HmuY"/>
    <property type="match status" value="1"/>
</dbReference>
<evidence type="ECO:0008006" key="3">
    <source>
        <dbReference type="Google" id="ProtNLM"/>
    </source>
</evidence>
<dbReference type="RefSeq" id="WP_038988256.1">
    <property type="nucleotide sequence ID" value="NZ_JWJO01000089.1"/>
</dbReference>
<evidence type="ECO:0000313" key="2">
    <source>
        <dbReference type="Proteomes" id="UP000076630"/>
    </source>
</evidence>